<dbReference type="CDD" id="cd00042">
    <property type="entry name" value="CY"/>
    <property type="match status" value="1"/>
</dbReference>
<keyword evidence="3" id="KW-0789">Thiol protease inhibitor</keyword>
<reference evidence="6" key="1">
    <citation type="submission" date="2024-06" db="EMBL/GenBank/DDBJ databases">
        <authorList>
            <person name="Ryan C."/>
        </authorList>
    </citation>
    <scope>NUCLEOTIDE SEQUENCE [LARGE SCALE GENOMIC DNA]</scope>
</reference>
<protein>
    <recommendedName>
        <fullName evidence="4">Cystatin domain-containing protein</fullName>
    </recommendedName>
</protein>
<evidence type="ECO:0000259" key="4">
    <source>
        <dbReference type="Pfam" id="PF16845"/>
    </source>
</evidence>
<gene>
    <name evidence="5" type="ORF">URODEC1_LOCUS23666</name>
</gene>
<organism evidence="5 6">
    <name type="scientific">Urochloa decumbens</name>
    <dbReference type="NCBI Taxonomy" id="240449"/>
    <lineage>
        <taxon>Eukaryota</taxon>
        <taxon>Viridiplantae</taxon>
        <taxon>Streptophyta</taxon>
        <taxon>Embryophyta</taxon>
        <taxon>Tracheophyta</taxon>
        <taxon>Spermatophyta</taxon>
        <taxon>Magnoliopsida</taxon>
        <taxon>Liliopsida</taxon>
        <taxon>Poales</taxon>
        <taxon>Poaceae</taxon>
        <taxon>PACMAD clade</taxon>
        <taxon>Panicoideae</taxon>
        <taxon>Panicodae</taxon>
        <taxon>Paniceae</taxon>
        <taxon>Melinidinae</taxon>
        <taxon>Urochloa</taxon>
    </lineage>
</organism>
<dbReference type="Proteomes" id="UP001497457">
    <property type="component" value="Chromosome 14rd"/>
</dbReference>
<dbReference type="InterPro" id="IPR000010">
    <property type="entry name" value="Cystatin_dom"/>
</dbReference>
<keyword evidence="2" id="KW-0646">Protease inhibitor</keyword>
<evidence type="ECO:0000313" key="5">
    <source>
        <dbReference type="EMBL" id="CAL4926019.1"/>
    </source>
</evidence>
<feature type="domain" description="Cystatin" evidence="4">
    <location>
        <begin position="41"/>
        <end position="121"/>
    </location>
</feature>
<evidence type="ECO:0000313" key="6">
    <source>
        <dbReference type="Proteomes" id="UP001497457"/>
    </source>
</evidence>
<dbReference type="Pfam" id="PF16845">
    <property type="entry name" value="SQAPI"/>
    <property type="match status" value="1"/>
</dbReference>
<evidence type="ECO:0000256" key="2">
    <source>
        <dbReference type="ARBA" id="ARBA00022690"/>
    </source>
</evidence>
<dbReference type="InterPro" id="IPR027214">
    <property type="entry name" value="Cystatin"/>
</dbReference>
<proteinExistence type="inferred from homology"/>
<accession>A0ABC8XK52</accession>
<dbReference type="GO" id="GO:0004869">
    <property type="term" value="F:cysteine-type endopeptidase inhibitor activity"/>
    <property type="evidence" value="ECO:0007669"/>
    <property type="project" value="UniProtKB-KW"/>
</dbReference>
<evidence type="ECO:0000256" key="1">
    <source>
        <dbReference type="ARBA" id="ARBA00007233"/>
    </source>
</evidence>
<reference evidence="5 6" key="2">
    <citation type="submission" date="2024-10" db="EMBL/GenBank/DDBJ databases">
        <authorList>
            <person name="Ryan C."/>
        </authorList>
    </citation>
    <scope>NUCLEOTIDE SEQUENCE [LARGE SCALE GENOMIC DNA]</scope>
</reference>
<evidence type="ECO:0000256" key="3">
    <source>
        <dbReference type="ARBA" id="ARBA00022704"/>
    </source>
</evidence>
<dbReference type="SUPFAM" id="SSF54403">
    <property type="entry name" value="Cystatin/monellin"/>
    <property type="match status" value="1"/>
</dbReference>
<dbReference type="PANTHER" id="PTHR47116">
    <property type="entry name" value="PHLOEM FILAMENT PROTEIN"/>
    <property type="match status" value="1"/>
</dbReference>
<dbReference type="EMBL" id="OZ075124">
    <property type="protein sequence ID" value="CAL4926019.1"/>
    <property type="molecule type" value="Genomic_DNA"/>
</dbReference>
<dbReference type="AlphaFoldDB" id="A0ABC8XK52"/>
<name>A0ABC8XK52_9POAL</name>
<dbReference type="Gene3D" id="3.10.450.10">
    <property type="match status" value="1"/>
</dbReference>
<comment type="similarity">
    <text evidence="1">Belongs to the cystatin family. Phytocystatin subfamily.</text>
</comment>
<dbReference type="InterPro" id="IPR046350">
    <property type="entry name" value="Cystatin_sf"/>
</dbReference>
<sequence length="123" mass="13688">MRRPNLLLAAAAAVVAIYVAVVAMPTAVVSQEQGWVPLPAVDAHLVQELGRWAVAEHDKTANDRVKFNRVVSGEEREDPQLGVKYHFVVDALDGNGRDAKYEVVMAEQVWLERRILISFNPAR</sequence>
<keyword evidence="6" id="KW-1185">Reference proteome</keyword>